<dbReference type="AlphaFoldDB" id="A0A0R3WVD9"/>
<reference evidence="3" key="1">
    <citation type="submission" date="2017-02" db="UniProtKB">
        <authorList>
            <consortium name="WormBaseParasite"/>
        </authorList>
    </citation>
    <scope>IDENTIFICATION</scope>
</reference>
<protein>
    <submittedName>
        <fullName evidence="1 3">Uncharacterized protein</fullName>
    </submittedName>
</protein>
<evidence type="ECO:0000313" key="1">
    <source>
        <dbReference type="EMBL" id="VDM25509.1"/>
    </source>
</evidence>
<evidence type="ECO:0000313" key="3">
    <source>
        <dbReference type="WBParaSite" id="TTAC_0000472901-mRNA-1"/>
    </source>
</evidence>
<dbReference type="Proteomes" id="UP000274429">
    <property type="component" value="Unassembled WGS sequence"/>
</dbReference>
<organism evidence="3">
    <name type="scientific">Hydatigena taeniaeformis</name>
    <name type="common">Feline tapeworm</name>
    <name type="synonym">Taenia taeniaeformis</name>
    <dbReference type="NCBI Taxonomy" id="6205"/>
    <lineage>
        <taxon>Eukaryota</taxon>
        <taxon>Metazoa</taxon>
        <taxon>Spiralia</taxon>
        <taxon>Lophotrochozoa</taxon>
        <taxon>Platyhelminthes</taxon>
        <taxon>Cestoda</taxon>
        <taxon>Eucestoda</taxon>
        <taxon>Cyclophyllidea</taxon>
        <taxon>Taeniidae</taxon>
        <taxon>Hydatigera</taxon>
    </lineage>
</organism>
<name>A0A0R3WVD9_HYDTA</name>
<sequence>MIGSYQLLTVAVDGGLCGDFDEEINDDFGFRLEVAALGAAFVVLEEGDLRSSCRVALATGCLAIDAFVAAASGGGRVG</sequence>
<dbReference type="WBParaSite" id="TTAC_0000472901-mRNA-1">
    <property type="protein sequence ID" value="TTAC_0000472901-mRNA-1"/>
    <property type="gene ID" value="TTAC_0000472901"/>
</dbReference>
<dbReference type="EMBL" id="UYWX01005155">
    <property type="protein sequence ID" value="VDM25509.1"/>
    <property type="molecule type" value="Genomic_DNA"/>
</dbReference>
<reference evidence="1 2" key="2">
    <citation type="submission" date="2018-11" db="EMBL/GenBank/DDBJ databases">
        <authorList>
            <consortium name="Pathogen Informatics"/>
        </authorList>
    </citation>
    <scope>NUCLEOTIDE SEQUENCE [LARGE SCALE GENOMIC DNA]</scope>
</reference>
<gene>
    <name evidence="1" type="ORF">TTAC_LOCUS4714</name>
</gene>
<evidence type="ECO:0000313" key="2">
    <source>
        <dbReference type="Proteomes" id="UP000274429"/>
    </source>
</evidence>
<accession>A0A0R3WVD9</accession>
<keyword evidence="2" id="KW-1185">Reference proteome</keyword>
<proteinExistence type="predicted"/>